<keyword evidence="3" id="KW-0808">Transferase</keyword>
<sequence>MSGIDYSYFINTRSARRRPALTREITKRQYGGHKDHISLAEGVPNEITFPFESITVNLKDGQTFAIKGQELAAALQYIPSQGYPPLLKQVKEFTRRLHRPPAWDKCDTIITNGSQDGMSRVLEMILDDNDTMLVQNPYYAGTAAIVKPLNVNVIGIDQDESGIQPRKLVEALENCKKYTEEGGGKMPKVMYLNPTASNPSGTTMPTDRKIEIYRICCEYNIIILEDDAYYFLHFLDRQPDSFLSIDTEGRVIRLDSMSKVLSSGLRLGWLTGPRKLVEQIEIHISSSILHSSVLSQVIMENLFRKWGINGLVSYFEKVAAFYRVRRDFTIASMEKHLKGLCEWDVPSGGMFVWFKVLGVSDVYDMLLTRGLRKHITFIPGQNYMADPTAACNYVRASYSKASMKQIDKAMRILAELIREEHLLLRRKLDGLEENLIIRHT</sequence>
<proteinExistence type="predicted"/>
<dbReference type="SUPFAM" id="SSF53383">
    <property type="entry name" value="PLP-dependent transferases"/>
    <property type="match status" value="1"/>
</dbReference>
<dbReference type="Pfam" id="PF00155">
    <property type="entry name" value="Aminotran_1_2"/>
    <property type="match status" value="1"/>
</dbReference>
<feature type="domain" description="Aminotransferase class I/classII large" evidence="5">
    <location>
        <begin position="72"/>
        <end position="410"/>
    </location>
</feature>
<evidence type="ECO:0000256" key="3">
    <source>
        <dbReference type="ARBA" id="ARBA00022679"/>
    </source>
</evidence>
<dbReference type="CDD" id="cd00609">
    <property type="entry name" value="AAT_like"/>
    <property type="match status" value="1"/>
</dbReference>
<reference evidence="6" key="1">
    <citation type="submission" date="2022-01" db="EMBL/GenBank/DDBJ databases">
        <authorList>
            <person name="King R."/>
        </authorList>
    </citation>
    <scope>NUCLEOTIDE SEQUENCE</scope>
</reference>
<dbReference type="AlphaFoldDB" id="A0A9N9XQB9"/>
<dbReference type="PANTHER" id="PTHR42790">
    <property type="entry name" value="AMINOTRANSFERASE"/>
    <property type="match status" value="1"/>
</dbReference>
<dbReference type="InterPro" id="IPR050859">
    <property type="entry name" value="Class-I_PLP-dep_aminotransf"/>
</dbReference>
<dbReference type="Gene3D" id="3.40.640.10">
    <property type="entry name" value="Type I PLP-dependent aspartate aminotransferase-like (Major domain)"/>
    <property type="match status" value="1"/>
</dbReference>
<dbReference type="InterPro" id="IPR015421">
    <property type="entry name" value="PyrdxlP-dep_Trfase_major"/>
</dbReference>
<keyword evidence="2" id="KW-0032">Aminotransferase</keyword>
<dbReference type="InterPro" id="IPR004839">
    <property type="entry name" value="Aminotransferase_I/II_large"/>
</dbReference>
<keyword evidence="4" id="KW-0663">Pyridoxal phosphate</keyword>
<gene>
    <name evidence="6" type="ORF">PHYEVI_LOCUS8145</name>
</gene>
<dbReference type="FunFam" id="3.90.1150.10:FF:000166">
    <property type="entry name" value="Kynurenine/alpha-aminoadipate aminotransferase, mitochondrial"/>
    <property type="match status" value="1"/>
</dbReference>
<organism evidence="6 7">
    <name type="scientific">Phyllotreta striolata</name>
    <name type="common">Striped flea beetle</name>
    <name type="synonym">Crioceris striolata</name>
    <dbReference type="NCBI Taxonomy" id="444603"/>
    <lineage>
        <taxon>Eukaryota</taxon>
        <taxon>Metazoa</taxon>
        <taxon>Ecdysozoa</taxon>
        <taxon>Arthropoda</taxon>
        <taxon>Hexapoda</taxon>
        <taxon>Insecta</taxon>
        <taxon>Pterygota</taxon>
        <taxon>Neoptera</taxon>
        <taxon>Endopterygota</taxon>
        <taxon>Coleoptera</taxon>
        <taxon>Polyphaga</taxon>
        <taxon>Cucujiformia</taxon>
        <taxon>Chrysomeloidea</taxon>
        <taxon>Chrysomelidae</taxon>
        <taxon>Galerucinae</taxon>
        <taxon>Alticini</taxon>
        <taxon>Phyllotreta</taxon>
    </lineage>
</organism>
<dbReference type="OrthoDB" id="691673at2759"/>
<evidence type="ECO:0000259" key="5">
    <source>
        <dbReference type="Pfam" id="PF00155"/>
    </source>
</evidence>
<dbReference type="PANTHER" id="PTHR42790:SF19">
    <property type="entry name" value="KYNURENINE_ALPHA-AMINOADIPATE AMINOTRANSFERASE, MITOCHONDRIAL"/>
    <property type="match status" value="1"/>
</dbReference>
<dbReference type="EMBL" id="OU900098">
    <property type="protein sequence ID" value="CAG9861819.1"/>
    <property type="molecule type" value="Genomic_DNA"/>
</dbReference>
<name>A0A9N9XQB9_PHYSR</name>
<evidence type="ECO:0000256" key="2">
    <source>
        <dbReference type="ARBA" id="ARBA00022576"/>
    </source>
</evidence>
<protein>
    <recommendedName>
        <fullName evidence="5">Aminotransferase class I/classII large domain-containing protein</fullName>
    </recommendedName>
</protein>
<dbReference type="Proteomes" id="UP001153712">
    <property type="component" value="Chromosome 5"/>
</dbReference>
<dbReference type="InterPro" id="IPR015424">
    <property type="entry name" value="PyrdxlP-dep_Trfase"/>
</dbReference>
<dbReference type="GO" id="GO:1901605">
    <property type="term" value="P:alpha-amino acid metabolic process"/>
    <property type="evidence" value="ECO:0007669"/>
    <property type="project" value="TreeGrafter"/>
</dbReference>
<evidence type="ECO:0000256" key="4">
    <source>
        <dbReference type="ARBA" id="ARBA00022898"/>
    </source>
</evidence>
<comment type="cofactor">
    <cofactor evidence="1">
        <name>pyridoxal 5'-phosphate</name>
        <dbReference type="ChEBI" id="CHEBI:597326"/>
    </cofactor>
</comment>
<evidence type="ECO:0000313" key="6">
    <source>
        <dbReference type="EMBL" id="CAG9861819.1"/>
    </source>
</evidence>
<keyword evidence="7" id="KW-1185">Reference proteome</keyword>
<dbReference type="GO" id="GO:0016212">
    <property type="term" value="F:kynurenine-oxoglutarate transaminase activity"/>
    <property type="evidence" value="ECO:0007669"/>
    <property type="project" value="TreeGrafter"/>
</dbReference>
<accession>A0A9N9XQB9</accession>
<evidence type="ECO:0000256" key="1">
    <source>
        <dbReference type="ARBA" id="ARBA00001933"/>
    </source>
</evidence>
<dbReference type="GO" id="GO:0030170">
    <property type="term" value="F:pyridoxal phosphate binding"/>
    <property type="evidence" value="ECO:0007669"/>
    <property type="project" value="InterPro"/>
</dbReference>
<evidence type="ECO:0000313" key="7">
    <source>
        <dbReference type="Proteomes" id="UP001153712"/>
    </source>
</evidence>